<feature type="region of interest" description="Disordered" evidence="1">
    <location>
        <begin position="40"/>
        <end position="59"/>
    </location>
</feature>
<dbReference type="AlphaFoldDB" id="A8XXZ7"/>
<dbReference type="RefSeq" id="XP_002647764.1">
    <property type="nucleotide sequence ID" value="XM_002647718.1"/>
</dbReference>
<dbReference type="EMBL" id="HE601134">
    <property type="protein sequence ID" value="CAP37516.1"/>
    <property type="molecule type" value="Genomic_DNA"/>
</dbReference>
<dbReference type="InParanoid" id="A8XXZ7"/>
<sequence length="59" mass="6683">MWRTRSRWFDGLNEAKRLIEAEPSKGGWESADIKLRMPTQSKTHGVTKLGLQRNGSGLV</sequence>
<reference evidence="2 3" key="2">
    <citation type="journal article" date="2011" name="PLoS Genet.">
        <title>Caenorhabditis briggsae recombinant inbred line genotypes reveal inter-strain incompatibility and the evolution of recombination.</title>
        <authorList>
            <person name="Ross J.A."/>
            <person name="Koboldt D.C."/>
            <person name="Staisch J.E."/>
            <person name="Chamberlin H.M."/>
            <person name="Gupta B.P."/>
            <person name="Miller R.D."/>
            <person name="Baird S.E."/>
            <person name="Haag E.S."/>
        </authorList>
    </citation>
    <scope>NUCLEOTIDE SEQUENCE [LARGE SCALE GENOMIC DNA]</scope>
    <source>
        <strain evidence="2 3">AF16</strain>
    </source>
</reference>
<name>A8XXZ7_CAEBR</name>
<evidence type="ECO:0000313" key="2">
    <source>
        <dbReference type="EMBL" id="CAP37516.1"/>
    </source>
</evidence>
<evidence type="ECO:0000256" key="1">
    <source>
        <dbReference type="SAM" id="MobiDB-lite"/>
    </source>
</evidence>
<dbReference type="GeneID" id="8589762"/>
<dbReference type="CTD" id="8589762"/>
<keyword evidence="3" id="KW-1185">Reference proteome</keyword>
<accession>A8XXZ7</accession>
<dbReference type="Proteomes" id="UP000008549">
    <property type="component" value="Unassembled WGS sequence"/>
</dbReference>
<evidence type="ECO:0000313" key="3">
    <source>
        <dbReference type="Proteomes" id="UP000008549"/>
    </source>
</evidence>
<dbReference type="KEGG" id="cbr:CBG_20517"/>
<dbReference type="HOGENOM" id="CLU_2962970_0_0_1"/>
<proteinExistence type="predicted"/>
<protein>
    <submittedName>
        <fullName evidence="2">Protein CBG20517</fullName>
    </submittedName>
</protein>
<gene>
    <name evidence="2" type="ORF">CBG20517</name>
    <name evidence="2" type="ORF">CBG_20517</name>
</gene>
<reference evidence="2 3" key="1">
    <citation type="journal article" date="2003" name="PLoS Biol.">
        <title>The genome sequence of Caenorhabditis briggsae: a platform for comparative genomics.</title>
        <authorList>
            <person name="Stein L.D."/>
            <person name="Bao Z."/>
            <person name="Blasiar D."/>
            <person name="Blumenthal T."/>
            <person name="Brent M.R."/>
            <person name="Chen N."/>
            <person name="Chinwalla A."/>
            <person name="Clarke L."/>
            <person name="Clee C."/>
            <person name="Coghlan A."/>
            <person name="Coulson A."/>
            <person name="D'Eustachio P."/>
            <person name="Fitch D.H."/>
            <person name="Fulton L.A."/>
            <person name="Fulton R.E."/>
            <person name="Griffiths-Jones S."/>
            <person name="Harris T.W."/>
            <person name="Hillier L.W."/>
            <person name="Kamath R."/>
            <person name="Kuwabara P.E."/>
            <person name="Mardis E.R."/>
            <person name="Marra M.A."/>
            <person name="Miner T.L."/>
            <person name="Minx P."/>
            <person name="Mullikin J.C."/>
            <person name="Plumb R.W."/>
            <person name="Rogers J."/>
            <person name="Schein J.E."/>
            <person name="Sohrmann M."/>
            <person name="Spieth J."/>
            <person name="Stajich J.E."/>
            <person name="Wei C."/>
            <person name="Willey D."/>
            <person name="Wilson R.K."/>
            <person name="Durbin R."/>
            <person name="Waterston R.H."/>
        </authorList>
    </citation>
    <scope>NUCLEOTIDE SEQUENCE [LARGE SCALE GENOMIC DNA]</scope>
    <source>
        <strain evidence="2 3">AF16</strain>
    </source>
</reference>
<organism evidence="2 3">
    <name type="scientific">Caenorhabditis briggsae</name>
    <dbReference type="NCBI Taxonomy" id="6238"/>
    <lineage>
        <taxon>Eukaryota</taxon>
        <taxon>Metazoa</taxon>
        <taxon>Ecdysozoa</taxon>
        <taxon>Nematoda</taxon>
        <taxon>Chromadorea</taxon>
        <taxon>Rhabditida</taxon>
        <taxon>Rhabditina</taxon>
        <taxon>Rhabditomorpha</taxon>
        <taxon>Rhabditoidea</taxon>
        <taxon>Rhabditidae</taxon>
        <taxon>Peloderinae</taxon>
        <taxon>Caenorhabditis</taxon>
    </lineage>
</organism>